<name>A0A1H6CC93_9BACT</name>
<feature type="signal peptide" evidence="1">
    <location>
        <begin position="1"/>
        <end position="24"/>
    </location>
</feature>
<reference evidence="2 3" key="1">
    <citation type="submission" date="2016-10" db="EMBL/GenBank/DDBJ databases">
        <authorList>
            <person name="de Groot N.N."/>
        </authorList>
    </citation>
    <scope>NUCLEOTIDE SEQUENCE [LARGE SCALE GENOMIC DNA]</scope>
    <source>
        <strain evidence="2 3">DSM 22489</strain>
    </source>
</reference>
<keyword evidence="3" id="KW-1185">Reference proteome</keyword>
<keyword evidence="1" id="KW-0732">Signal</keyword>
<gene>
    <name evidence="2" type="ORF">SAMN05421819_4439</name>
</gene>
<feature type="chain" id="PRO_5009294690" description="Outer membrane protein beta-barrel domain-containing protein" evidence="1">
    <location>
        <begin position="25"/>
        <end position="226"/>
    </location>
</feature>
<dbReference type="SUPFAM" id="SSF56925">
    <property type="entry name" value="OMPA-like"/>
    <property type="match status" value="1"/>
</dbReference>
<dbReference type="InterPro" id="IPR011250">
    <property type="entry name" value="OMP/PagP_B-barrel"/>
</dbReference>
<proteinExistence type="predicted"/>
<dbReference type="AlphaFoldDB" id="A0A1H6CC93"/>
<evidence type="ECO:0000256" key="1">
    <source>
        <dbReference type="SAM" id="SignalP"/>
    </source>
</evidence>
<organism evidence="2 3">
    <name type="scientific">Bryocella elongata</name>
    <dbReference type="NCBI Taxonomy" id="863522"/>
    <lineage>
        <taxon>Bacteria</taxon>
        <taxon>Pseudomonadati</taxon>
        <taxon>Acidobacteriota</taxon>
        <taxon>Terriglobia</taxon>
        <taxon>Terriglobales</taxon>
        <taxon>Acidobacteriaceae</taxon>
        <taxon>Bryocella</taxon>
    </lineage>
</organism>
<accession>A0A1H6CC93</accession>
<protein>
    <recommendedName>
        <fullName evidence="4">Outer membrane protein beta-barrel domain-containing protein</fullName>
    </recommendedName>
</protein>
<dbReference type="RefSeq" id="WP_103935262.1">
    <property type="nucleotide sequence ID" value="NZ_FNVA01000009.1"/>
</dbReference>
<evidence type="ECO:0008006" key="4">
    <source>
        <dbReference type="Google" id="ProtNLM"/>
    </source>
</evidence>
<dbReference type="OrthoDB" id="114586at2"/>
<evidence type="ECO:0000313" key="2">
    <source>
        <dbReference type="EMBL" id="SEG70463.1"/>
    </source>
</evidence>
<evidence type="ECO:0000313" key="3">
    <source>
        <dbReference type="Proteomes" id="UP000236728"/>
    </source>
</evidence>
<sequence>MSISQITRIALAAALCGSAAITFAQAPAAGTDPMKSHWSRMDLGVAAAGQFTTDYTNQQISTNGYPLPHQATTMSPGAVVSFHAQPYDWAGFEVNYQFTRFSERYVVANGLPVTSSYAVSVPTSVHEGTAAYMVHIGHLYHFKPYFAVGGGYLDFQPSQSTVNVHHQWRGTALADVGFDLQTVSKLGFRIGARELAYRAPDFNVGQLSSSRWVSTEEPYAGVYVKF</sequence>
<dbReference type="Proteomes" id="UP000236728">
    <property type="component" value="Unassembled WGS sequence"/>
</dbReference>
<dbReference type="EMBL" id="FNVA01000009">
    <property type="protein sequence ID" value="SEG70463.1"/>
    <property type="molecule type" value="Genomic_DNA"/>
</dbReference>